<sequence>MNCLGECSSSHWCPNHPLRVYGRPPSHIGHTSPHPPLLPTSPRRLIPARSIRRDGASRASTSTRAARDLANRTPRDYDIKMTPPRRDTRPQRARPSGSSVNDRSGGGYRIPRREPLTEAVLYNDAARPPVLATPKPHHVCSICWDVKSHPVSYLCGHSHCFVCIRLWLEKDWACPDCKQIMFKAPFRHYGEEKSIEYDYPFWVDDSRVSYTFSGLVFPPSPVEVILLDIESSP</sequence>
<evidence type="ECO:0000256" key="2">
    <source>
        <dbReference type="SAM" id="MobiDB-lite"/>
    </source>
</evidence>
<evidence type="ECO:0000256" key="1">
    <source>
        <dbReference type="PROSITE-ProRule" id="PRU00175"/>
    </source>
</evidence>
<reference evidence="4" key="1">
    <citation type="submission" date="2023-03" db="EMBL/GenBank/DDBJ databases">
        <title>Massive genome expansion in bonnet fungi (Mycena s.s.) driven by repeated elements and novel gene families across ecological guilds.</title>
        <authorList>
            <consortium name="Lawrence Berkeley National Laboratory"/>
            <person name="Harder C.B."/>
            <person name="Miyauchi S."/>
            <person name="Viragh M."/>
            <person name="Kuo A."/>
            <person name="Thoen E."/>
            <person name="Andreopoulos B."/>
            <person name="Lu D."/>
            <person name="Skrede I."/>
            <person name="Drula E."/>
            <person name="Henrissat B."/>
            <person name="Morin E."/>
            <person name="Kohler A."/>
            <person name="Barry K."/>
            <person name="LaButti K."/>
            <person name="Morin E."/>
            <person name="Salamov A."/>
            <person name="Lipzen A."/>
            <person name="Mereny Z."/>
            <person name="Hegedus B."/>
            <person name="Baldrian P."/>
            <person name="Stursova M."/>
            <person name="Weitz H."/>
            <person name="Taylor A."/>
            <person name="Grigoriev I.V."/>
            <person name="Nagy L.G."/>
            <person name="Martin F."/>
            <person name="Kauserud H."/>
        </authorList>
    </citation>
    <scope>NUCLEOTIDE SEQUENCE</scope>
    <source>
        <strain evidence="4">CBHHK002</strain>
    </source>
</reference>
<comment type="caution">
    <text evidence="4">The sequence shown here is derived from an EMBL/GenBank/DDBJ whole genome shotgun (WGS) entry which is preliminary data.</text>
</comment>
<feature type="region of interest" description="Disordered" evidence="2">
    <location>
        <begin position="49"/>
        <end position="111"/>
    </location>
</feature>
<evidence type="ECO:0000313" key="5">
    <source>
        <dbReference type="Proteomes" id="UP001218218"/>
    </source>
</evidence>
<dbReference type="SMART" id="SM00184">
    <property type="entry name" value="RING"/>
    <property type="match status" value="1"/>
</dbReference>
<dbReference type="PROSITE" id="PS50089">
    <property type="entry name" value="ZF_RING_2"/>
    <property type="match status" value="1"/>
</dbReference>
<evidence type="ECO:0000313" key="4">
    <source>
        <dbReference type="EMBL" id="KAJ7300376.1"/>
    </source>
</evidence>
<feature type="compositionally biased region" description="Basic and acidic residues" evidence="2">
    <location>
        <begin position="65"/>
        <end position="90"/>
    </location>
</feature>
<protein>
    <recommendedName>
        <fullName evidence="3">RING-type domain-containing protein</fullName>
    </recommendedName>
</protein>
<feature type="domain" description="RING-type" evidence="3">
    <location>
        <begin position="140"/>
        <end position="178"/>
    </location>
</feature>
<name>A0AAD6YW77_9AGAR</name>
<gene>
    <name evidence="4" type="ORF">DFH08DRAFT_979723</name>
</gene>
<dbReference type="Pfam" id="PF13923">
    <property type="entry name" value="zf-C3HC4_2"/>
    <property type="match status" value="1"/>
</dbReference>
<dbReference type="SUPFAM" id="SSF57850">
    <property type="entry name" value="RING/U-box"/>
    <property type="match status" value="1"/>
</dbReference>
<proteinExistence type="predicted"/>
<dbReference type="GO" id="GO:0008270">
    <property type="term" value="F:zinc ion binding"/>
    <property type="evidence" value="ECO:0007669"/>
    <property type="project" value="UniProtKB-KW"/>
</dbReference>
<feature type="region of interest" description="Disordered" evidence="2">
    <location>
        <begin position="24"/>
        <end position="43"/>
    </location>
</feature>
<dbReference type="Proteomes" id="UP001218218">
    <property type="component" value="Unassembled WGS sequence"/>
</dbReference>
<keyword evidence="1" id="KW-0863">Zinc-finger</keyword>
<keyword evidence="1" id="KW-0862">Zinc</keyword>
<dbReference type="AlphaFoldDB" id="A0AAD6YW77"/>
<accession>A0AAD6YW77</accession>
<dbReference type="InterPro" id="IPR013083">
    <property type="entry name" value="Znf_RING/FYVE/PHD"/>
</dbReference>
<keyword evidence="5" id="KW-1185">Reference proteome</keyword>
<dbReference type="Gene3D" id="3.30.40.10">
    <property type="entry name" value="Zinc/RING finger domain, C3HC4 (zinc finger)"/>
    <property type="match status" value="1"/>
</dbReference>
<dbReference type="InterPro" id="IPR001841">
    <property type="entry name" value="Znf_RING"/>
</dbReference>
<dbReference type="EMBL" id="JARIHO010000174">
    <property type="protein sequence ID" value="KAJ7300376.1"/>
    <property type="molecule type" value="Genomic_DNA"/>
</dbReference>
<keyword evidence="1" id="KW-0479">Metal-binding</keyword>
<evidence type="ECO:0000259" key="3">
    <source>
        <dbReference type="PROSITE" id="PS50089"/>
    </source>
</evidence>
<organism evidence="4 5">
    <name type="scientific">Mycena albidolilacea</name>
    <dbReference type="NCBI Taxonomy" id="1033008"/>
    <lineage>
        <taxon>Eukaryota</taxon>
        <taxon>Fungi</taxon>
        <taxon>Dikarya</taxon>
        <taxon>Basidiomycota</taxon>
        <taxon>Agaricomycotina</taxon>
        <taxon>Agaricomycetes</taxon>
        <taxon>Agaricomycetidae</taxon>
        <taxon>Agaricales</taxon>
        <taxon>Marasmiineae</taxon>
        <taxon>Mycenaceae</taxon>
        <taxon>Mycena</taxon>
    </lineage>
</organism>